<dbReference type="AlphaFoldDB" id="A0A6N2VJI3"/>
<accession>A0A6N2VJI3</accession>
<evidence type="ECO:0000313" key="1">
    <source>
        <dbReference type="EMBL" id="VYT30629.1"/>
    </source>
</evidence>
<sequence>MISQNYLRNLLKCILYGKDCDKKGASAMFLRIGMLKPNYFLTDFFILLAEKYPIKLSWQKNGRLTSYSIDKQWVRSIGDLR</sequence>
<reference evidence="1" key="1">
    <citation type="submission" date="2019-11" db="EMBL/GenBank/DDBJ databases">
        <authorList>
            <person name="Feng L."/>
        </authorList>
    </citation>
    <scope>NUCLEOTIDE SEQUENCE</scope>
    <source>
        <strain evidence="1">BuniformisLFYP32</strain>
    </source>
</reference>
<dbReference type="EMBL" id="CACRTC010000033">
    <property type="protein sequence ID" value="VYT30629.1"/>
    <property type="molecule type" value="Genomic_DNA"/>
</dbReference>
<gene>
    <name evidence="1" type="ORF">BULFYP32_02832</name>
</gene>
<name>A0A6N2VJI3_BACUN</name>
<protein>
    <submittedName>
        <fullName evidence="1">Uncharacterized protein</fullName>
    </submittedName>
</protein>
<organism evidence="1">
    <name type="scientific">Bacteroides uniformis</name>
    <dbReference type="NCBI Taxonomy" id="820"/>
    <lineage>
        <taxon>Bacteria</taxon>
        <taxon>Pseudomonadati</taxon>
        <taxon>Bacteroidota</taxon>
        <taxon>Bacteroidia</taxon>
        <taxon>Bacteroidales</taxon>
        <taxon>Bacteroidaceae</taxon>
        <taxon>Bacteroides</taxon>
    </lineage>
</organism>
<proteinExistence type="predicted"/>